<dbReference type="PROSITE" id="PS00912">
    <property type="entry name" value="DHODEHASE_2"/>
    <property type="match status" value="1"/>
</dbReference>
<dbReference type="GO" id="GO:0106430">
    <property type="term" value="F:dihydroorotate dehydrogenase (quinone) activity"/>
    <property type="evidence" value="ECO:0007669"/>
    <property type="project" value="UniProtKB-EC"/>
</dbReference>
<comment type="cofactor">
    <cofactor evidence="11">
        <name>FMN</name>
        <dbReference type="ChEBI" id="CHEBI:58210"/>
    </cofactor>
    <text evidence="11">Binds 1 FMN per subunit.</text>
</comment>
<feature type="binding site" evidence="11">
    <location>
        <position position="66"/>
    </location>
    <ligand>
        <name>substrate</name>
    </ligand>
</feature>
<gene>
    <name evidence="11" type="primary">pyrD</name>
    <name evidence="13" type="ORF">LHA35_16225</name>
</gene>
<protein>
    <recommendedName>
        <fullName evidence="11">Dihydroorotate dehydrogenase (quinone)</fullName>
        <ecNumber evidence="11">1.3.5.2</ecNumber>
    </recommendedName>
    <alternativeName>
        <fullName evidence="11">DHOdehase</fullName>
        <shortName evidence="11">DHOD</shortName>
        <shortName evidence="11">DHODase</shortName>
    </alternativeName>
    <alternativeName>
        <fullName evidence="11">Dihydroorotate oxidase</fullName>
    </alternativeName>
</protein>
<dbReference type="PANTHER" id="PTHR48109:SF4">
    <property type="entry name" value="DIHYDROOROTATE DEHYDROGENASE (QUINONE), MITOCHONDRIAL"/>
    <property type="match status" value="1"/>
</dbReference>
<evidence type="ECO:0000313" key="14">
    <source>
        <dbReference type="Proteomes" id="UP001139311"/>
    </source>
</evidence>
<feature type="binding site" evidence="11">
    <location>
        <position position="239"/>
    </location>
    <ligand>
        <name>FMN</name>
        <dbReference type="ChEBI" id="CHEBI:58210"/>
    </ligand>
</feature>
<keyword evidence="14" id="KW-1185">Reference proteome</keyword>
<dbReference type="EC" id="1.3.5.2" evidence="11"/>
<dbReference type="GO" id="GO:0005886">
    <property type="term" value="C:plasma membrane"/>
    <property type="evidence" value="ECO:0007669"/>
    <property type="project" value="UniProtKB-SubCell"/>
</dbReference>
<dbReference type="RefSeq" id="WP_226609792.1">
    <property type="nucleotide sequence ID" value="NZ_JAJAQI010000024.1"/>
</dbReference>
<feature type="binding site" evidence="11">
    <location>
        <position position="211"/>
    </location>
    <ligand>
        <name>FMN</name>
        <dbReference type="ChEBI" id="CHEBI:58210"/>
    </ligand>
</feature>
<feature type="binding site" evidence="11">
    <location>
        <begin position="62"/>
        <end position="66"/>
    </location>
    <ligand>
        <name>FMN</name>
        <dbReference type="ChEBI" id="CHEBI:58210"/>
    </ligand>
</feature>
<evidence type="ECO:0000256" key="9">
    <source>
        <dbReference type="ARBA" id="ARBA00023136"/>
    </source>
</evidence>
<comment type="subunit">
    <text evidence="11">Monomer.</text>
</comment>
<dbReference type="InterPro" id="IPR005719">
    <property type="entry name" value="Dihydroorotate_DH_2"/>
</dbReference>
<dbReference type="EMBL" id="JAJAQI010000024">
    <property type="protein sequence ID" value="MCB4823281.1"/>
    <property type="molecule type" value="Genomic_DNA"/>
</dbReference>
<dbReference type="PANTHER" id="PTHR48109">
    <property type="entry name" value="DIHYDROOROTATE DEHYDROGENASE (QUINONE), MITOCHONDRIAL-RELATED"/>
    <property type="match status" value="1"/>
</dbReference>
<dbReference type="HAMAP" id="MF_00225">
    <property type="entry name" value="DHO_dh_type2"/>
    <property type="match status" value="1"/>
</dbReference>
<name>A0A9X1IEF9_9PROT</name>
<comment type="caution">
    <text evidence="11">Lacks conserved residue(s) required for the propagation of feature annotation.</text>
</comment>
<comment type="pathway">
    <text evidence="3 11">Pyrimidine metabolism; UMP biosynthesis via de novo pathway; orotate from (S)-dihydroorotate (quinone route): step 1/1.</text>
</comment>
<evidence type="ECO:0000256" key="5">
    <source>
        <dbReference type="ARBA" id="ARBA00022630"/>
    </source>
</evidence>
<dbReference type="NCBIfam" id="NF003652">
    <property type="entry name" value="PRK05286.2-5"/>
    <property type="match status" value="1"/>
</dbReference>
<evidence type="ECO:0000256" key="6">
    <source>
        <dbReference type="ARBA" id="ARBA00022643"/>
    </source>
</evidence>
<dbReference type="PROSITE" id="PS00911">
    <property type="entry name" value="DHODEHASE_1"/>
    <property type="match status" value="1"/>
</dbReference>
<evidence type="ECO:0000256" key="10">
    <source>
        <dbReference type="ARBA" id="ARBA00048639"/>
    </source>
</evidence>
<evidence type="ECO:0000259" key="12">
    <source>
        <dbReference type="Pfam" id="PF01180"/>
    </source>
</evidence>
<evidence type="ECO:0000256" key="11">
    <source>
        <dbReference type="HAMAP-Rule" id="MF_00225"/>
    </source>
</evidence>
<dbReference type="GO" id="GO:0005737">
    <property type="term" value="C:cytoplasm"/>
    <property type="evidence" value="ECO:0007669"/>
    <property type="project" value="InterPro"/>
</dbReference>
<feature type="domain" description="Dihydroorotate dehydrogenase catalytic" evidence="12">
    <location>
        <begin position="45"/>
        <end position="334"/>
    </location>
</feature>
<reference evidence="13" key="1">
    <citation type="submission" date="2021-10" db="EMBL/GenBank/DDBJ databases">
        <title>Roseicella aerolatum sp. nov., isolated from aerosols of e-waste dismantling site.</title>
        <authorList>
            <person name="Qin T."/>
        </authorList>
    </citation>
    <scope>NUCLEOTIDE SEQUENCE</scope>
    <source>
        <strain evidence="13">GB24</strain>
    </source>
</reference>
<feature type="binding site" evidence="11">
    <location>
        <position position="291"/>
    </location>
    <ligand>
        <name>FMN</name>
        <dbReference type="ChEBI" id="CHEBI:58210"/>
    </ligand>
</feature>
<keyword evidence="6 11" id="KW-0288">FMN</keyword>
<feature type="active site" description="Nucleophile" evidence="11">
    <location>
        <position position="175"/>
    </location>
</feature>
<organism evidence="13 14">
    <name type="scientific">Roseicella aerolata</name>
    <dbReference type="NCBI Taxonomy" id="2883479"/>
    <lineage>
        <taxon>Bacteria</taxon>
        <taxon>Pseudomonadati</taxon>
        <taxon>Pseudomonadota</taxon>
        <taxon>Alphaproteobacteria</taxon>
        <taxon>Acetobacterales</taxon>
        <taxon>Roseomonadaceae</taxon>
        <taxon>Roseicella</taxon>
    </lineage>
</organism>
<feature type="binding site" evidence="11">
    <location>
        <position position="141"/>
    </location>
    <ligand>
        <name>FMN</name>
        <dbReference type="ChEBI" id="CHEBI:58210"/>
    </ligand>
</feature>
<evidence type="ECO:0000256" key="7">
    <source>
        <dbReference type="ARBA" id="ARBA00022975"/>
    </source>
</evidence>
<dbReference type="CDD" id="cd04738">
    <property type="entry name" value="DHOD_2_like"/>
    <property type="match status" value="1"/>
</dbReference>
<dbReference type="InterPro" id="IPR005720">
    <property type="entry name" value="Dihydroorotate_DH_cat"/>
</dbReference>
<accession>A0A9X1IEF9</accession>
<feature type="binding site" evidence="11">
    <location>
        <position position="172"/>
    </location>
    <ligand>
        <name>substrate</name>
    </ligand>
</feature>
<keyword evidence="8 11" id="KW-0560">Oxidoreductase</keyword>
<comment type="function">
    <text evidence="1 11">Catalyzes the conversion of dihydroorotate to orotate with quinone as electron acceptor.</text>
</comment>
<dbReference type="InterPro" id="IPR050074">
    <property type="entry name" value="DHO_dehydrogenase"/>
</dbReference>
<dbReference type="InterPro" id="IPR013785">
    <property type="entry name" value="Aldolase_TIM"/>
</dbReference>
<comment type="caution">
    <text evidence="13">The sequence shown here is derived from an EMBL/GenBank/DDBJ whole genome shotgun (WGS) entry which is preliminary data.</text>
</comment>
<keyword evidence="9 11" id="KW-0472">Membrane</keyword>
<dbReference type="Pfam" id="PF01180">
    <property type="entry name" value="DHO_dh"/>
    <property type="match status" value="1"/>
</dbReference>
<evidence type="ECO:0000256" key="2">
    <source>
        <dbReference type="ARBA" id="ARBA00004370"/>
    </source>
</evidence>
<proteinExistence type="inferred from homology"/>
<sequence>MTPWLASALMPLFRALDAETAHGLALRALRAGLAGADRSPDDPVLATTAFGLRFRNPIGLAAGFDKNAEAVEALMRLGFGFVETGTVTPRPQQGNPRPRLFRLEEDRAVINRMGFNNAGLEAYRARLAALPRPLPAVLGGNIGVNKDGAEPRRDYPALYAALAPVTDYIVVNVSSPNTPGLRDLQGEERLAEILDAIAAVRRPGHPPLLVKIAPDLADEALGPVVEACAARGVAGLIISNTTIARPDRLRSRHRAEAGGLSGPPLFARSTEMLRQAHRLSQGRLTLIGVGGVSSGADAYAKIRAGAALVQLYAGFAYDGPALIPRLKAELAALLKRDGFASVAAAVGADAAAPARSMAG</sequence>
<dbReference type="Gene3D" id="3.20.20.70">
    <property type="entry name" value="Aldolase class I"/>
    <property type="match status" value="1"/>
</dbReference>
<feature type="binding site" evidence="11">
    <location>
        <position position="177"/>
    </location>
    <ligand>
        <name>substrate</name>
    </ligand>
</feature>
<feature type="binding site" evidence="11">
    <location>
        <position position="86"/>
    </location>
    <ligand>
        <name>FMN</name>
        <dbReference type="ChEBI" id="CHEBI:58210"/>
    </ligand>
</feature>
<dbReference type="GO" id="GO:0006207">
    <property type="term" value="P:'de novo' pyrimidine nucleobase biosynthetic process"/>
    <property type="evidence" value="ECO:0007669"/>
    <property type="project" value="UniProtKB-UniRule"/>
</dbReference>
<feature type="binding site" evidence="11">
    <location>
        <begin position="240"/>
        <end position="241"/>
    </location>
    <ligand>
        <name>substrate</name>
    </ligand>
</feature>
<comment type="subcellular location">
    <subcellularLocation>
        <location evidence="11">Cell membrane</location>
        <topology evidence="11">Peripheral membrane protein</topology>
    </subcellularLocation>
    <subcellularLocation>
        <location evidence="2">Membrane</location>
    </subcellularLocation>
</comment>
<feature type="binding site" evidence="11">
    <location>
        <position position="172"/>
    </location>
    <ligand>
        <name>FMN</name>
        <dbReference type="ChEBI" id="CHEBI:58210"/>
    </ligand>
</feature>
<keyword evidence="5 11" id="KW-0285">Flavoprotein</keyword>
<keyword evidence="7 11" id="KW-0665">Pyrimidine biosynthesis</keyword>
<dbReference type="NCBIfam" id="TIGR01036">
    <property type="entry name" value="pyrD_sub2"/>
    <property type="match status" value="1"/>
</dbReference>
<evidence type="ECO:0000256" key="1">
    <source>
        <dbReference type="ARBA" id="ARBA00003125"/>
    </source>
</evidence>
<evidence type="ECO:0000256" key="4">
    <source>
        <dbReference type="ARBA" id="ARBA00005359"/>
    </source>
</evidence>
<feature type="binding site" evidence="11">
    <location>
        <begin position="111"/>
        <end position="115"/>
    </location>
    <ligand>
        <name>substrate</name>
    </ligand>
</feature>
<dbReference type="SUPFAM" id="SSF51395">
    <property type="entry name" value="FMN-linked oxidoreductases"/>
    <property type="match status" value="1"/>
</dbReference>
<evidence type="ECO:0000256" key="8">
    <source>
        <dbReference type="ARBA" id="ARBA00023002"/>
    </source>
</evidence>
<comment type="similarity">
    <text evidence="4 11">Belongs to the dihydroorotate dehydrogenase family. Type 2 subfamily.</text>
</comment>
<keyword evidence="11" id="KW-1003">Cell membrane</keyword>
<dbReference type="Proteomes" id="UP001139311">
    <property type="component" value="Unassembled WGS sequence"/>
</dbReference>
<dbReference type="AlphaFoldDB" id="A0A9X1IEF9"/>
<evidence type="ECO:0000256" key="3">
    <source>
        <dbReference type="ARBA" id="ARBA00005161"/>
    </source>
</evidence>
<dbReference type="GO" id="GO:0044205">
    <property type="term" value="P:'de novo' UMP biosynthetic process"/>
    <property type="evidence" value="ECO:0007669"/>
    <property type="project" value="UniProtKB-UniRule"/>
</dbReference>
<feature type="binding site" evidence="11">
    <location>
        <position position="262"/>
    </location>
    <ligand>
        <name>FMN</name>
        <dbReference type="ChEBI" id="CHEBI:58210"/>
    </ligand>
</feature>
<dbReference type="NCBIfam" id="NF003645">
    <property type="entry name" value="PRK05286.1-2"/>
    <property type="match status" value="1"/>
</dbReference>
<comment type="catalytic activity">
    <reaction evidence="10 11">
        <text>(S)-dihydroorotate + a quinone = orotate + a quinol</text>
        <dbReference type="Rhea" id="RHEA:30187"/>
        <dbReference type="ChEBI" id="CHEBI:24646"/>
        <dbReference type="ChEBI" id="CHEBI:30839"/>
        <dbReference type="ChEBI" id="CHEBI:30864"/>
        <dbReference type="ChEBI" id="CHEBI:132124"/>
        <dbReference type="EC" id="1.3.5.2"/>
    </reaction>
</comment>
<evidence type="ECO:0000313" key="13">
    <source>
        <dbReference type="EMBL" id="MCB4823281.1"/>
    </source>
</evidence>
<dbReference type="InterPro" id="IPR001295">
    <property type="entry name" value="Dihydroorotate_DH_CS"/>
</dbReference>